<comment type="caution">
    <text evidence="2">The sequence shown here is derived from an EMBL/GenBank/DDBJ whole genome shotgun (WGS) entry which is preliminary data.</text>
</comment>
<evidence type="ECO:0000313" key="2">
    <source>
        <dbReference type="EMBL" id="NUX99511.1"/>
    </source>
</evidence>
<reference evidence="2 3" key="1">
    <citation type="submission" date="2020-02" db="EMBL/GenBank/DDBJ databases">
        <title>Paraburkholderia simonii sp. nov. and Paraburkholderia youngii sp. nov. Brazilian and Mexican Mimosa-associated rhizobia.</title>
        <authorList>
            <person name="Mavima L."/>
            <person name="Beukes C.W."/>
            <person name="Chan W.Y."/>
            <person name="Palmer M."/>
            <person name="De Meyer S.E."/>
            <person name="James E.K."/>
            <person name="Venter S.N."/>
            <person name="Steenkamp E.T."/>
        </authorList>
    </citation>
    <scope>NUCLEOTIDE SEQUENCE [LARGE SCALE GENOMIC DNA]</scope>
    <source>
        <strain evidence="2 3">JPY169</strain>
    </source>
</reference>
<organism evidence="2 3">
    <name type="scientific">Paraburkholderia youngii</name>
    <dbReference type="NCBI Taxonomy" id="2782701"/>
    <lineage>
        <taxon>Bacteria</taxon>
        <taxon>Pseudomonadati</taxon>
        <taxon>Pseudomonadota</taxon>
        <taxon>Betaproteobacteria</taxon>
        <taxon>Burkholderiales</taxon>
        <taxon>Burkholderiaceae</taxon>
        <taxon>Paraburkholderia</taxon>
    </lineage>
</organism>
<dbReference type="GO" id="GO:0015074">
    <property type="term" value="P:DNA integration"/>
    <property type="evidence" value="ECO:0007669"/>
    <property type="project" value="InterPro"/>
</dbReference>
<name>A0A7Y6JVJ5_9BURK</name>
<gene>
    <name evidence="2" type="ORF">G5S42_07175</name>
</gene>
<dbReference type="EMBL" id="JAALDK010000001">
    <property type="protein sequence ID" value="NUX99511.1"/>
    <property type="molecule type" value="Genomic_DNA"/>
</dbReference>
<evidence type="ECO:0000259" key="1">
    <source>
        <dbReference type="PROSITE" id="PS50994"/>
    </source>
</evidence>
<accession>A0A7Y6JVJ5</accession>
<proteinExistence type="predicted"/>
<dbReference type="InterPro" id="IPR012337">
    <property type="entry name" value="RNaseH-like_sf"/>
</dbReference>
<dbReference type="PROSITE" id="PS50994">
    <property type="entry name" value="INTEGRASE"/>
    <property type="match status" value="1"/>
</dbReference>
<dbReference type="InterPro" id="IPR036397">
    <property type="entry name" value="RNaseH_sf"/>
</dbReference>
<dbReference type="InterPro" id="IPR001584">
    <property type="entry name" value="Integrase_cat-core"/>
</dbReference>
<feature type="domain" description="Integrase catalytic" evidence="1">
    <location>
        <begin position="1"/>
        <end position="79"/>
    </location>
</feature>
<evidence type="ECO:0000313" key="3">
    <source>
        <dbReference type="Proteomes" id="UP000594380"/>
    </source>
</evidence>
<dbReference type="SUPFAM" id="SSF53098">
    <property type="entry name" value="Ribonuclease H-like"/>
    <property type="match status" value="1"/>
</dbReference>
<sequence>MFSREIVGPGVQEAESAELAALLMRRTRPAKGLAGRPLVLHSDNSSAMKGATMLATLQNLGVMASFNRPRVSNDNPYAESAGPHVHVPARLPAQGVRESRRGSCLDAAVRSLVQPRVQTQWLEIRHAGAASKRRRYRSVDAAGSRLCAGHGTMAHNHQRWFRSIRNWELKDEVWLNPERMPRTELKQCA</sequence>
<dbReference type="AlphaFoldDB" id="A0A7Y6JVJ5"/>
<dbReference type="GO" id="GO:0003676">
    <property type="term" value="F:nucleic acid binding"/>
    <property type="evidence" value="ECO:0007669"/>
    <property type="project" value="InterPro"/>
</dbReference>
<dbReference type="Gene3D" id="3.30.420.10">
    <property type="entry name" value="Ribonuclease H-like superfamily/Ribonuclease H"/>
    <property type="match status" value="1"/>
</dbReference>
<dbReference type="Proteomes" id="UP000594380">
    <property type="component" value="Unassembled WGS sequence"/>
</dbReference>
<protein>
    <submittedName>
        <fullName evidence="2">Transposase family protein</fullName>
    </submittedName>
</protein>